<accession>A0A1M2V2R3</accession>
<sequence>MDGMEVNAPASESAGDGGMGCHSERVTVSQAFQSAFVASIDGVNLFDVKLWAYTKRRYDDAGAVSLCRPRAMLANAACLMNATDHFDKAFTGGFKESHIVDISGDCPDTMLASKTELLYSQYDSDLEDEDEDEGNSDARSPTSNAPSPRRSRTSGAQSPHTGVAVQSAIDDFSEMTRSLPPDGDASSWNVPRLKSLAMAAIESRLSAENILPELFSPFTPLYREVEATEVEYFMEHIDEAYHTIQGMDLLDLKITATSSQAASNVIFQLMRRLLTP</sequence>
<proteinExistence type="predicted"/>
<feature type="region of interest" description="Disordered" evidence="1">
    <location>
        <begin position="124"/>
        <end position="162"/>
    </location>
</feature>
<evidence type="ECO:0000256" key="1">
    <source>
        <dbReference type="SAM" id="MobiDB-lite"/>
    </source>
</evidence>
<dbReference type="EMBL" id="MNAD01001719">
    <property type="protein sequence ID" value="OJT01837.1"/>
    <property type="molecule type" value="Genomic_DNA"/>
</dbReference>
<protein>
    <recommendedName>
        <fullName evidence="4">BTB domain-containing protein</fullName>
    </recommendedName>
</protein>
<name>A0A1M2V2R3_TRAPU</name>
<evidence type="ECO:0000313" key="3">
    <source>
        <dbReference type="Proteomes" id="UP000184267"/>
    </source>
</evidence>
<evidence type="ECO:0008006" key="4">
    <source>
        <dbReference type="Google" id="ProtNLM"/>
    </source>
</evidence>
<reference evidence="2 3" key="1">
    <citation type="submission" date="2016-10" db="EMBL/GenBank/DDBJ databases">
        <title>Genome sequence of the basidiomycete white-rot fungus Trametes pubescens.</title>
        <authorList>
            <person name="Makela M.R."/>
            <person name="Granchi Z."/>
            <person name="Peng M."/>
            <person name="De Vries R.P."/>
            <person name="Grigoriev I."/>
            <person name="Riley R."/>
            <person name="Hilden K."/>
        </authorList>
    </citation>
    <scope>NUCLEOTIDE SEQUENCE [LARGE SCALE GENOMIC DNA]</scope>
    <source>
        <strain evidence="2 3">FBCC735</strain>
    </source>
</reference>
<evidence type="ECO:0000313" key="2">
    <source>
        <dbReference type="EMBL" id="OJT01837.1"/>
    </source>
</evidence>
<dbReference type="AlphaFoldDB" id="A0A1M2V2R3"/>
<dbReference type="OrthoDB" id="6359816at2759"/>
<organism evidence="2 3">
    <name type="scientific">Trametes pubescens</name>
    <name type="common">White-rot fungus</name>
    <dbReference type="NCBI Taxonomy" id="154538"/>
    <lineage>
        <taxon>Eukaryota</taxon>
        <taxon>Fungi</taxon>
        <taxon>Dikarya</taxon>
        <taxon>Basidiomycota</taxon>
        <taxon>Agaricomycotina</taxon>
        <taxon>Agaricomycetes</taxon>
        <taxon>Polyporales</taxon>
        <taxon>Polyporaceae</taxon>
        <taxon>Trametes</taxon>
    </lineage>
</organism>
<feature type="compositionally biased region" description="Acidic residues" evidence="1">
    <location>
        <begin position="124"/>
        <end position="135"/>
    </location>
</feature>
<dbReference type="STRING" id="154538.A0A1M2V2R3"/>
<gene>
    <name evidence="2" type="ORF">TRAPUB_7702</name>
</gene>
<dbReference type="Proteomes" id="UP000184267">
    <property type="component" value="Unassembled WGS sequence"/>
</dbReference>
<feature type="compositionally biased region" description="Polar residues" evidence="1">
    <location>
        <begin position="137"/>
        <end position="146"/>
    </location>
</feature>
<comment type="caution">
    <text evidence="2">The sequence shown here is derived from an EMBL/GenBank/DDBJ whole genome shotgun (WGS) entry which is preliminary data.</text>
</comment>
<keyword evidence="3" id="KW-1185">Reference proteome</keyword>